<feature type="transmembrane region" description="Helical" evidence="1">
    <location>
        <begin position="51"/>
        <end position="68"/>
    </location>
</feature>
<evidence type="ECO:0000313" key="4">
    <source>
        <dbReference type="Proteomes" id="UP000593802"/>
    </source>
</evidence>
<organism evidence="3 4">
    <name type="scientific">Effusibacillus dendaii</name>
    <dbReference type="NCBI Taxonomy" id="2743772"/>
    <lineage>
        <taxon>Bacteria</taxon>
        <taxon>Bacillati</taxon>
        <taxon>Bacillota</taxon>
        <taxon>Bacilli</taxon>
        <taxon>Bacillales</taxon>
        <taxon>Alicyclobacillaceae</taxon>
        <taxon>Effusibacillus</taxon>
    </lineage>
</organism>
<dbReference type="GO" id="GO:0016020">
    <property type="term" value="C:membrane"/>
    <property type="evidence" value="ECO:0007669"/>
    <property type="project" value="InterPro"/>
</dbReference>
<feature type="transmembrane region" description="Helical" evidence="1">
    <location>
        <begin position="26"/>
        <end position="44"/>
    </location>
</feature>
<dbReference type="Proteomes" id="UP000593802">
    <property type="component" value="Chromosome"/>
</dbReference>
<dbReference type="AlphaFoldDB" id="A0A7I8DHR7"/>
<proteinExistence type="predicted"/>
<evidence type="ECO:0000259" key="2">
    <source>
        <dbReference type="Pfam" id="PF01478"/>
    </source>
</evidence>
<gene>
    <name evidence="3" type="ORF">skT53_31550</name>
</gene>
<dbReference type="InterPro" id="IPR000045">
    <property type="entry name" value="Prepilin_IV_endopep_pep"/>
</dbReference>
<keyword evidence="4" id="KW-1185">Reference proteome</keyword>
<keyword evidence="1" id="KW-0472">Membrane</keyword>
<dbReference type="Gene3D" id="1.20.120.1220">
    <property type="match status" value="1"/>
</dbReference>
<keyword evidence="1" id="KW-0812">Transmembrane</keyword>
<protein>
    <recommendedName>
        <fullName evidence="2">Prepilin type IV endopeptidase peptidase domain-containing protein</fullName>
    </recommendedName>
</protein>
<evidence type="ECO:0000256" key="1">
    <source>
        <dbReference type="SAM" id="Phobius"/>
    </source>
</evidence>
<reference evidence="3 4" key="1">
    <citation type="submission" date="2020-08" db="EMBL/GenBank/DDBJ databases">
        <title>Complete Genome Sequence of Effusibacillus dendaii Strain skT53, Isolated from Farmland soil.</title>
        <authorList>
            <person name="Konishi T."/>
            <person name="Kawasaki H."/>
        </authorList>
    </citation>
    <scope>NUCLEOTIDE SEQUENCE [LARGE SCALE GENOMIC DNA]</scope>
    <source>
        <strain evidence="4">skT53</strain>
    </source>
</reference>
<evidence type="ECO:0000313" key="3">
    <source>
        <dbReference type="EMBL" id="BCJ88170.1"/>
    </source>
</evidence>
<sequence length="142" mass="15661">MEGASLLIVYFFSIWAVITDIRSRRISNRLVILFLLAGMAVNAAKGLWSGMLVAFLVAAGISLLLYRINESMFGAGDYKFYIALAVLTGLKWSFGAFFYSLLVALPVFAFYMLKDGTKNPSIPYAVPFLGGIIWQQMSPLIG</sequence>
<dbReference type="KEGG" id="eff:skT53_31550"/>
<feature type="transmembrane region" description="Helical" evidence="1">
    <location>
        <begin position="80"/>
        <end position="113"/>
    </location>
</feature>
<accession>A0A7I8DHR7</accession>
<dbReference type="GO" id="GO:0004190">
    <property type="term" value="F:aspartic-type endopeptidase activity"/>
    <property type="evidence" value="ECO:0007669"/>
    <property type="project" value="InterPro"/>
</dbReference>
<feature type="domain" description="Prepilin type IV endopeptidase peptidase" evidence="2">
    <location>
        <begin position="7"/>
        <end position="107"/>
    </location>
</feature>
<dbReference type="EMBL" id="AP023366">
    <property type="protein sequence ID" value="BCJ88170.1"/>
    <property type="molecule type" value="Genomic_DNA"/>
</dbReference>
<name>A0A7I8DHR7_9BACL</name>
<dbReference type="RefSeq" id="WP_200758820.1">
    <property type="nucleotide sequence ID" value="NZ_AP023366.1"/>
</dbReference>
<dbReference type="Pfam" id="PF01478">
    <property type="entry name" value="Peptidase_A24"/>
    <property type="match status" value="1"/>
</dbReference>
<keyword evidence="1" id="KW-1133">Transmembrane helix</keyword>